<comment type="caution">
    <text evidence="8">The sequence shown here is derived from an EMBL/GenBank/DDBJ whole genome shotgun (WGS) entry which is preliminary data.</text>
</comment>
<sequence>MEIAVIGKDEFILGFRLAGIHKTYAAETPEKLTEAITRTLEDPNVGILVLQSTDMEQVPRKLQVALENSVKPTVISIGGETGGLSLRERIKRSVGVDLWK</sequence>
<dbReference type="Pfam" id="PF01990">
    <property type="entry name" value="ATP-synt_F"/>
    <property type="match status" value="1"/>
</dbReference>
<keyword evidence="3 7" id="KW-0375">Hydrogen ion transport</keyword>
<evidence type="ECO:0000313" key="8">
    <source>
        <dbReference type="EMBL" id="MBR1369549.1"/>
    </source>
</evidence>
<evidence type="ECO:0000256" key="4">
    <source>
        <dbReference type="ARBA" id="ARBA00023065"/>
    </source>
</evidence>
<dbReference type="AlphaFoldDB" id="A0A8J8B5Y9"/>
<dbReference type="GO" id="GO:0046933">
    <property type="term" value="F:proton-transporting ATP synthase activity, rotational mechanism"/>
    <property type="evidence" value="ECO:0007669"/>
    <property type="project" value="UniProtKB-UniRule"/>
</dbReference>
<gene>
    <name evidence="7" type="primary">atpF</name>
    <name evidence="8" type="ORF">RJ53_08640</name>
</gene>
<dbReference type="InterPro" id="IPR008218">
    <property type="entry name" value="ATPase_V1-cplx_f_g_su"/>
</dbReference>
<dbReference type="GO" id="GO:0005524">
    <property type="term" value="F:ATP binding"/>
    <property type="evidence" value="ECO:0007669"/>
    <property type="project" value="UniProtKB-UniRule"/>
</dbReference>
<keyword evidence="2 7" id="KW-0813">Transport</keyword>
<dbReference type="OrthoDB" id="24971at2157"/>
<keyword evidence="4 7" id="KW-0406">Ion transport</keyword>
<evidence type="ECO:0000256" key="2">
    <source>
        <dbReference type="ARBA" id="ARBA00022448"/>
    </source>
</evidence>
<accession>A0A8J8B5Y9</accession>
<evidence type="ECO:0000256" key="1">
    <source>
        <dbReference type="ARBA" id="ARBA00010148"/>
    </source>
</evidence>
<keyword evidence="7" id="KW-1003">Cell membrane</keyword>
<dbReference type="Gene3D" id="3.40.50.10580">
    <property type="entry name" value="ATPase, V1 complex, subunit F"/>
    <property type="match status" value="1"/>
</dbReference>
<protein>
    <recommendedName>
        <fullName evidence="7">A-type ATP synthase subunit F</fullName>
    </recommendedName>
</protein>
<keyword evidence="9" id="KW-1185">Reference proteome</keyword>
<dbReference type="SUPFAM" id="SSF159468">
    <property type="entry name" value="AtpF-like"/>
    <property type="match status" value="1"/>
</dbReference>
<name>A0A8J8B5Y9_9EURY</name>
<reference evidence="8" key="1">
    <citation type="submission" date="2014-12" db="EMBL/GenBank/DDBJ databases">
        <authorList>
            <person name="Huang H.-H."/>
            <person name="Chen S.-C."/>
            <person name="Lai M.-C."/>
        </authorList>
    </citation>
    <scope>NUCLEOTIDE SEQUENCE</scope>
    <source>
        <strain evidence="8">K1F9705b</strain>
    </source>
</reference>
<keyword evidence="6 7" id="KW-0066">ATP synthesis</keyword>
<dbReference type="InterPro" id="IPR036906">
    <property type="entry name" value="ATPase_V1_fsu_sf"/>
</dbReference>
<dbReference type="RefSeq" id="WP_211531292.1">
    <property type="nucleotide sequence ID" value="NZ_JWHL01000014.1"/>
</dbReference>
<dbReference type="HAMAP" id="MF_00312">
    <property type="entry name" value="ATP_synth_F_arch"/>
    <property type="match status" value="1"/>
</dbReference>
<dbReference type="NCBIfam" id="NF002577">
    <property type="entry name" value="PRK02228.1"/>
    <property type="match status" value="1"/>
</dbReference>
<organism evidence="8 9">
    <name type="scientific">Methanocalculus chunghsingensis</name>
    <dbReference type="NCBI Taxonomy" id="156457"/>
    <lineage>
        <taxon>Archaea</taxon>
        <taxon>Methanobacteriati</taxon>
        <taxon>Methanobacteriota</taxon>
        <taxon>Stenosarchaea group</taxon>
        <taxon>Methanomicrobia</taxon>
        <taxon>Methanomicrobiales</taxon>
        <taxon>Methanocalculaceae</taxon>
        <taxon>Methanocalculus</taxon>
    </lineage>
</organism>
<evidence type="ECO:0000256" key="3">
    <source>
        <dbReference type="ARBA" id="ARBA00022781"/>
    </source>
</evidence>
<dbReference type="EMBL" id="JWHL01000014">
    <property type="protein sequence ID" value="MBR1369549.1"/>
    <property type="molecule type" value="Genomic_DNA"/>
</dbReference>
<comment type="subunit">
    <text evidence="7">Has multiple subunits with at least A(3), B(3), C, D, E, F, H, I and proteolipid K(x).</text>
</comment>
<comment type="function">
    <text evidence="7">Component of the A-type ATP synthase that produces ATP from ADP in the presence of a proton gradient across the membrane.</text>
</comment>
<dbReference type="GO" id="GO:0046961">
    <property type="term" value="F:proton-transporting ATPase activity, rotational mechanism"/>
    <property type="evidence" value="ECO:0007669"/>
    <property type="project" value="InterPro"/>
</dbReference>
<evidence type="ECO:0000256" key="6">
    <source>
        <dbReference type="ARBA" id="ARBA00023310"/>
    </source>
</evidence>
<dbReference type="InterPro" id="IPR022944">
    <property type="entry name" value="ATPase_V1-cplx_fsu_bac/arc"/>
</dbReference>
<evidence type="ECO:0000256" key="5">
    <source>
        <dbReference type="ARBA" id="ARBA00023136"/>
    </source>
</evidence>
<dbReference type="GO" id="GO:0005886">
    <property type="term" value="C:plasma membrane"/>
    <property type="evidence" value="ECO:0007669"/>
    <property type="project" value="UniProtKB-SubCell"/>
</dbReference>
<proteinExistence type="inferred from homology"/>
<dbReference type="GO" id="GO:0042777">
    <property type="term" value="P:proton motive force-driven plasma membrane ATP synthesis"/>
    <property type="evidence" value="ECO:0007669"/>
    <property type="project" value="UniProtKB-UniRule"/>
</dbReference>
<comment type="similarity">
    <text evidence="1 7">Belongs to the V-ATPase F subunit family.</text>
</comment>
<evidence type="ECO:0000313" key="9">
    <source>
        <dbReference type="Proteomes" id="UP000730161"/>
    </source>
</evidence>
<comment type="subcellular location">
    <subcellularLocation>
        <location evidence="7">Cell membrane</location>
        <topology evidence="7">Peripheral membrane protein</topology>
    </subcellularLocation>
</comment>
<evidence type="ECO:0000256" key="7">
    <source>
        <dbReference type="HAMAP-Rule" id="MF_00312"/>
    </source>
</evidence>
<dbReference type="Proteomes" id="UP000730161">
    <property type="component" value="Unassembled WGS sequence"/>
</dbReference>
<keyword evidence="5 7" id="KW-0472">Membrane</keyword>